<feature type="compositionally biased region" description="Pro residues" evidence="1">
    <location>
        <begin position="333"/>
        <end position="342"/>
    </location>
</feature>
<feature type="region of interest" description="Disordered" evidence="1">
    <location>
        <begin position="485"/>
        <end position="507"/>
    </location>
</feature>
<keyword evidence="2" id="KW-1133">Transmembrane helix</keyword>
<dbReference type="AlphaFoldDB" id="A0A8K0TPT6"/>
<evidence type="ECO:0000256" key="2">
    <source>
        <dbReference type="SAM" id="Phobius"/>
    </source>
</evidence>
<evidence type="ECO:0000313" key="4">
    <source>
        <dbReference type="Proteomes" id="UP000813385"/>
    </source>
</evidence>
<feature type="region of interest" description="Disordered" evidence="1">
    <location>
        <begin position="315"/>
        <end position="408"/>
    </location>
</feature>
<feature type="compositionally biased region" description="Polar residues" evidence="1">
    <location>
        <begin position="490"/>
        <end position="507"/>
    </location>
</feature>
<name>A0A8K0TPT6_9PEZI</name>
<accession>A0A8K0TPT6</accession>
<keyword evidence="2" id="KW-0472">Membrane</keyword>
<evidence type="ECO:0000256" key="1">
    <source>
        <dbReference type="SAM" id="MobiDB-lite"/>
    </source>
</evidence>
<evidence type="ECO:0008006" key="5">
    <source>
        <dbReference type="Google" id="ProtNLM"/>
    </source>
</evidence>
<reference evidence="3" key="1">
    <citation type="journal article" date="2021" name="Nat. Commun.">
        <title>Genetic determinants of endophytism in the Arabidopsis root mycobiome.</title>
        <authorList>
            <person name="Mesny F."/>
            <person name="Miyauchi S."/>
            <person name="Thiergart T."/>
            <person name="Pickel B."/>
            <person name="Atanasova L."/>
            <person name="Karlsson M."/>
            <person name="Huettel B."/>
            <person name="Barry K.W."/>
            <person name="Haridas S."/>
            <person name="Chen C."/>
            <person name="Bauer D."/>
            <person name="Andreopoulos W."/>
            <person name="Pangilinan J."/>
            <person name="LaButti K."/>
            <person name="Riley R."/>
            <person name="Lipzen A."/>
            <person name="Clum A."/>
            <person name="Drula E."/>
            <person name="Henrissat B."/>
            <person name="Kohler A."/>
            <person name="Grigoriev I.V."/>
            <person name="Martin F.M."/>
            <person name="Hacquard S."/>
        </authorList>
    </citation>
    <scope>NUCLEOTIDE SEQUENCE</scope>
    <source>
        <strain evidence="3">MPI-CAGE-AT-0016</strain>
    </source>
</reference>
<proteinExistence type="predicted"/>
<gene>
    <name evidence="3" type="ORF">B0T11DRAFT_6553</name>
</gene>
<sequence length="537" mass="59818">MKGMSGMLADAYAACLDSVSTCCAPLTGSRRDRPGRGMFTGVFILLLGSLPMVVTYRSLTSSLAYSEKQLFDVLHEQPSHTSAPHYDYHAGQGQVPWEPEAEAWSARRRERNAQRVSETRTAHVDRARFSLRKRFRSASGPQDMRRAQISAPYNFRHLDAESYHFPQYTNLQNIPQPGPRQFRPLELSIYDHKRSLSPLLPHFEMVTLPTPPPAAQLPPNSRPDDFHLGHDREHSNMSFHIPRRRQTGSSPSGGSPSTTFTESPPRIPPKSRARAHTSPKIETMKERIARGLNEMEALQKEIDMVIERQSIYAASSRPSTAYSSGPFDLEPMPSIPACPPAAPSFSERLTPGGERPRTAPARRPRTPPPSQRAVNGVGPAAAFITPPPSREREHRLPPPPLPLVLRPPLRKKKSFSRVSSWLFPGQADDQQQQQHQRDISLDSVTNLPRPIKGREGFYQCVTRPGGQVERRSFDTDVTVSTWVTEEDEQTAPTTTWSPGSTPATKTEQMVPLERTATFGSREEAPMARAPGVVGVAF</sequence>
<protein>
    <recommendedName>
        <fullName evidence="5">Transmembrane protein</fullName>
    </recommendedName>
</protein>
<organism evidence="3 4">
    <name type="scientific">Plectosphaerella cucumerina</name>
    <dbReference type="NCBI Taxonomy" id="40658"/>
    <lineage>
        <taxon>Eukaryota</taxon>
        <taxon>Fungi</taxon>
        <taxon>Dikarya</taxon>
        <taxon>Ascomycota</taxon>
        <taxon>Pezizomycotina</taxon>
        <taxon>Sordariomycetes</taxon>
        <taxon>Hypocreomycetidae</taxon>
        <taxon>Glomerellales</taxon>
        <taxon>Plectosphaerellaceae</taxon>
        <taxon>Plectosphaerella</taxon>
    </lineage>
</organism>
<keyword evidence="2" id="KW-0812">Transmembrane</keyword>
<keyword evidence="4" id="KW-1185">Reference proteome</keyword>
<feature type="compositionally biased region" description="Basic and acidic residues" evidence="1">
    <location>
        <begin position="222"/>
        <end position="235"/>
    </location>
</feature>
<comment type="caution">
    <text evidence="3">The sequence shown here is derived from an EMBL/GenBank/DDBJ whole genome shotgun (WGS) entry which is preliminary data.</text>
</comment>
<dbReference type="Proteomes" id="UP000813385">
    <property type="component" value="Unassembled WGS sequence"/>
</dbReference>
<feature type="compositionally biased region" description="Low complexity" evidence="1">
    <location>
        <begin position="247"/>
        <end position="264"/>
    </location>
</feature>
<dbReference type="OrthoDB" id="3595619at2759"/>
<dbReference type="EMBL" id="JAGPXD010000001">
    <property type="protein sequence ID" value="KAH7375147.1"/>
    <property type="molecule type" value="Genomic_DNA"/>
</dbReference>
<evidence type="ECO:0000313" key="3">
    <source>
        <dbReference type="EMBL" id="KAH7375147.1"/>
    </source>
</evidence>
<feature type="transmembrane region" description="Helical" evidence="2">
    <location>
        <begin position="38"/>
        <end position="59"/>
    </location>
</feature>
<feature type="region of interest" description="Disordered" evidence="1">
    <location>
        <begin position="208"/>
        <end position="282"/>
    </location>
</feature>